<feature type="binding site" evidence="9">
    <location>
        <position position="57"/>
    </location>
    <ligand>
        <name>ATP</name>
        <dbReference type="ChEBI" id="CHEBI:30616"/>
    </ligand>
</feature>
<evidence type="ECO:0000256" key="4">
    <source>
        <dbReference type="ARBA" id="ARBA00022741"/>
    </source>
</evidence>
<dbReference type="Pfam" id="PF00069">
    <property type="entry name" value="Pkinase"/>
    <property type="match status" value="1"/>
</dbReference>
<evidence type="ECO:0000256" key="6">
    <source>
        <dbReference type="ARBA" id="ARBA00022840"/>
    </source>
</evidence>
<dbReference type="GO" id="GO:0007165">
    <property type="term" value="P:signal transduction"/>
    <property type="evidence" value="ECO:0007669"/>
    <property type="project" value="TreeGrafter"/>
</dbReference>
<evidence type="ECO:0000256" key="8">
    <source>
        <dbReference type="ARBA" id="ARBA00048679"/>
    </source>
</evidence>
<dbReference type="PaxDb" id="2903-EOD42155"/>
<dbReference type="GO" id="GO:0005524">
    <property type="term" value="F:ATP binding"/>
    <property type="evidence" value="ECO:0007669"/>
    <property type="project" value="UniProtKB-UniRule"/>
</dbReference>
<dbReference type="InterPro" id="IPR011009">
    <property type="entry name" value="Kinase-like_dom_sf"/>
</dbReference>
<dbReference type="PROSITE" id="PS00107">
    <property type="entry name" value="PROTEIN_KINASE_ATP"/>
    <property type="match status" value="1"/>
</dbReference>
<dbReference type="HOGENOM" id="CLU_000288_63_0_1"/>
<dbReference type="SUPFAM" id="SSF56112">
    <property type="entry name" value="Protein kinase-like (PK-like)"/>
    <property type="match status" value="1"/>
</dbReference>
<evidence type="ECO:0000256" key="7">
    <source>
        <dbReference type="ARBA" id="ARBA00047899"/>
    </source>
</evidence>
<keyword evidence="2 10" id="KW-0723">Serine/threonine-protein kinase</keyword>
<dbReference type="SMART" id="SM00220">
    <property type="entry name" value="S_TKc"/>
    <property type="match status" value="1"/>
</dbReference>
<evidence type="ECO:0000313" key="13">
    <source>
        <dbReference type="EnsemblProtists" id="EOD42155"/>
    </source>
</evidence>
<keyword evidence="4 9" id="KW-0547">Nucleotide-binding</keyword>
<reference evidence="14" key="1">
    <citation type="journal article" date="2013" name="Nature">
        <title>Pan genome of the phytoplankton Emiliania underpins its global distribution.</title>
        <authorList>
            <person name="Read B.A."/>
            <person name="Kegel J."/>
            <person name="Klute M.J."/>
            <person name="Kuo A."/>
            <person name="Lefebvre S.C."/>
            <person name="Maumus F."/>
            <person name="Mayer C."/>
            <person name="Miller J."/>
            <person name="Monier A."/>
            <person name="Salamov A."/>
            <person name="Young J."/>
            <person name="Aguilar M."/>
            <person name="Claverie J.M."/>
            <person name="Frickenhaus S."/>
            <person name="Gonzalez K."/>
            <person name="Herman E.K."/>
            <person name="Lin Y.C."/>
            <person name="Napier J."/>
            <person name="Ogata H."/>
            <person name="Sarno A.F."/>
            <person name="Shmutz J."/>
            <person name="Schroeder D."/>
            <person name="de Vargas C."/>
            <person name="Verret F."/>
            <person name="von Dassow P."/>
            <person name="Valentin K."/>
            <person name="Van de Peer Y."/>
            <person name="Wheeler G."/>
            <person name="Dacks J.B."/>
            <person name="Delwiche C.F."/>
            <person name="Dyhrman S.T."/>
            <person name="Glockner G."/>
            <person name="John U."/>
            <person name="Richards T."/>
            <person name="Worden A.Z."/>
            <person name="Zhang X."/>
            <person name="Grigoriev I.V."/>
            <person name="Allen A.E."/>
            <person name="Bidle K."/>
            <person name="Borodovsky M."/>
            <person name="Bowler C."/>
            <person name="Brownlee C."/>
            <person name="Cock J.M."/>
            <person name="Elias M."/>
            <person name="Gladyshev V.N."/>
            <person name="Groth M."/>
            <person name="Guda C."/>
            <person name="Hadaegh A."/>
            <person name="Iglesias-Rodriguez M.D."/>
            <person name="Jenkins J."/>
            <person name="Jones B.M."/>
            <person name="Lawson T."/>
            <person name="Leese F."/>
            <person name="Lindquist E."/>
            <person name="Lobanov A."/>
            <person name="Lomsadze A."/>
            <person name="Malik S.B."/>
            <person name="Marsh M.E."/>
            <person name="Mackinder L."/>
            <person name="Mock T."/>
            <person name="Mueller-Roeber B."/>
            <person name="Pagarete A."/>
            <person name="Parker M."/>
            <person name="Probert I."/>
            <person name="Quesneville H."/>
            <person name="Raines C."/>
            <person name="Rensing S.A."/>
            <person name="Riano-Pachon D.M."/>
            <person name="Richier S."/>
            <person name="Rokitta S."/>
            <person name="Shiraiwa Y."/>
            <person name="Soanes D.M."/>
            <person name="van der Giezen M."/>
            <person name="Wahlund T.M."/>
            <person name="Williams B."/>
            <person name="Wilson W."/>
            <person name="Wolfe G."/>
            <person name="Wurch L.L."/>
        </authorList>
    </citation>
    <scope>NUCLEOTIDE SEQUENCE</scope>
</reference>
<dbReference type="Gene3D" id="1.10.510.10">
    <property type="entry name" value="Transferase(Phosphotransferase) domain 1"/>
    <property type="match status" value="1"/>
</dbReference>
<accession>A0A0D3L2C0</accession>
<keyword evidence="14" id="KW-1185">Reference proteome</keyword>
<dbReference type="Proteomes" id="UP000013827">
    <property type="component" value="Unassembled WGS sequence"/>
</dbReference>
<sequence length="274" mass="29441">MEPQSPGGAGPSRGATTHTPDGAYKFELGPLGALGSGAHGVVRLARHVESGEMVAIKVMPTAVMGAVAKELVAMAKVDHPNIVRLLGTQVDLDRKRVYMVMELCQGGELFDRIAECGKLEEDQARQYLVQMALAIEHCHGLNVYHRDLKPENILLSQQDRVKIADFGLAAMVGQVREDASFLRHTKCGSLMYAAPEVLVSDASRGYDAAKADIWSLGVILYSMLSGALPFQVANARKCTRYAVVEERGMAVLCDASGFSADASSILVAMLEPNP</sequence>
<dbReference type="PANTHER" id="PTHR43895:SF32">
    <property type="entry name" value="SERINE_THREONINE-PROTEIN KINASE CHK1"/>
    <property type="match status" value="1"/>
</dbReference>
<dbReference type="InterPro" id="IPR017441">
    <property type="entry name" value="Protein_kinase_ATP_BS"/>
</dbReference>
<reference evidence="13" key="2">
    <citation type="submission" date="2024-10" db="UniProtKB">
        <authorList>
            <consortium name="EnsemblProtists"/>
        </authorList>
    </citation>
    <scope>IDENTIFICATION</scope>
</reference>
<evidence type="ECO:0000259" key="12">
    <source>
        <dbReference type="PROSITE" id="PS50011"/>
    </source>
</evidence>
<name>A0A0D3L2C0_EMIH1</name>
<comment type="catalytic activity">
    <reaction evidence="8">
        <text>L-seryl-[protein] + ATP = O-phospho-L-seryl-[protein] + ADP + H(+)</text>
        <dbReference type="Rhea" id="RHEA:17989"/>
        <dbReference type="Rhea" id="RHEA-COMP:9863"/>
        <dbReference type="Rhea" id="RHEA-COMP:11604"/>
        <dbReference type="ChEBI" id="CHEBI:15378"/>
        <dbReference type="ChEBI" id="CHEBI:29999"/>
        <dbReference type="ChEBI" id="CHEBI:30616"/>
        <dbReference type="ChEBI" id="CHEBI:83421"/>
        <dbReference type="ChEBI" id="CHEBI:456216"/>
        <dbReference type="EC" id="2.7.11.1"/>
    </reaction>
</comment>
<comment type="similarity">
    <text evidence="10">Belongs to the protein kinase superfamily.</text>
</comment>
<dbReference type="PANTHER" id="PTHR43895">
    <property type="entry name" value="CALCIUM/CALMODULIN-DEPENDENT PROTEIN KINASE KINASE-RELATED"/>
    <property type="match status" value="1"/>
</dbReference>
<feature type="domain" description="Protein kinase" evidence="12">
    <location>
        <begin position="28"/>
        <end position="274"/>
    </location>
</feature>
<evidence type="ECO:0000256" key="2">
    <source>
        <dbReference type="ARBA" id="ARBA00022527"/>
    </source>
</evidence>
<comment type="catalytic activity">
    <reaction evidence="7">
        <text>L-threonyl-[protein] + ATP = O-phospho-L-threonyl-[protein] + ADP + H(+)</text>
        <dbReference type="Rhea" id="RHEA:46608"/>
        <dbReference type="Rhea" id="RHEA-COMP:11060"/>
        <dbReference type="Rhea" id="RHEA-COMP:11605"/>
        <dbReference type="ChEBI" id="CHEBI:15378"/>
        <dbReference type="ChEBI" id="CHEBI:30013"/>
        <dbReference type="ChEBI" id="CHEBI:30616"/>
        <dbReference type="ChEBI" id="CHEBI:61977"/>
        <dbReference type="ChEBI" id="CHEBI:456216"/>
        <dbReference type="EC" id="2.7.11.1"/>
    </reaction>
</comment>
<feature type="region of interest" description="Disordered" evidence="11">
    <location>
        <begin position="1"/>
        <end position="22"/>
    </location>
</feature>
<dbReference type="FunFam" id="1.10.510.10:FF:000571">
    <property type="entry name" value="Maternal embryonic leucine zipper kinase"/>
    <property type="match status" value="1"/>
</dbReference>
<evidence type="ECO:0000256" key="11">
    <source>
        <dbReference type="SAM" id="MobiDB-lite"/>
    </source>
</evidence>
<dbReference type="EC" id="2.7.11.1" evidence="1"/>
<proteinExistence type="inferred from homology"/>
<evidence type="ECO:0000256" key="9">
    <source>
        <dbReference type="PROSITE-ProRule" id="PRU10141"/>
    </source>
</evidence>
<keyword evidence="6 9" id="KW-0067">ATP-binding</keyword>
<evidence type="ECO:0000256" key="10">
    <source>
        <dbReference type="RuleBase" id="RU000304"/>
    </source>
</evidence>
<evidence type="ECO:0000256" key="5">
    <source>
        <dbReference type="ARBA" id="ARBA00022777"/>
    </source>
</evidence>
<dbReference type="PROSITE" id="PS50011">
    <property type="entry name" value="PROTEIN_KINASE_DOM"/>
    <property type="match status" value="1"/>
</dbReference>
<dbReference type="eggNOG" id="KOG0583">
    <property type="taxonomic scope" value="Eukaryota"/>
</dbReference>
<protein>
    <recommendedName>
        <fullName evidence="1">non-specific serine/threonine protein kinase</fullName>
        <ecNumber evidence="1">2.7.11.1</ecNumber>
    </recommendedName>
</protein>
<dbReference type="KEGG" id="ehx:EMIHUDRAFT_414421"/>
<keyword evidence="3" id="KW-0808">Transferase</keyword>
<dbReference type="STRING" id="2903.R1FSR1"/>
<evidence type="ECO:0000313" key="14">
    <source>
        <dbReference type="Proteomes" id="UP000013827"/>
    </source>
</evidence>
<dbReference type="InterPro" id="IPR008271">
    <property type="entry name" value="Ser/Thr_kinase_AS"/>
</dbReference>
<evidence type="ECO:0000256" key="1">
    <source>
        <dbReference type="ARBA" id="ARBA00012513"/>
    </source>
</evidence>
<dbReference type="RefSeq" id="XP_005794584.1">
    <property type="nucleotide sequence ID" value="XM_005794527.1"/>
</dbReference>
<evidence type="ECO:0000256" key="3">
    <source>
        <dbReference type="ARBA" id="ARBA00022679"/>
    </source>
</evidence>
<keyword evidence="5" id="KW-0418">Kinase</keyword>
<dbReference type="EnsemblProtists" id="EOD42155">
    <property type="protein sequence ID" value="EOD42155"/>
    <property type="gene ID" value="EMIHUDRAFT_414421"/>
</dbReference>
<organism evidence="13 14">
    <name type="scientific">Emiliania huxleyi (strain CCMP1516)</name>
    <dbReference type="NCBI Taxonomy" id="280463"/>
    <lineage>
        <taxon>Eukaryota</taxon>
        <taxon>Haptista</taxon>
        <taxon>Haptophyta</taxon>
        <taxon>Prymnesiophyceae</taxon>
        <taxon>Isochrysidales</taxon>
        <taxon>Noelaerhabdaceae</taxon>
        <taxon>Emiliania</taxon>
    </lineage>
</organism>
<dbReference type="GO" id="GO:0004674">
    <property type="term" value="F:protein serine/threonine kinase activity"/>
    <property type="evidence" value="ECO:0007669"/>
    <property type="project" value="UniProtKB-KW"/>
</dbReference>
<dbReference type="AlphaFoldDB" id="A0A0D3L2C0"/>
<dbReference type="GeneID" id="17287425"/>
<dbReference type="PROSITE" id="PS00108">
    <property type="entry name" value="PROTEIN_KINASE_ST"/>
    <property type="match status" value="1"/>
</dbReference>
<dbReference type="OMA" id="VANARKC"/>
<dbReference type="InterPro" id="IPR000719">
    <property type="entry name" value="Prot_kinase_dom"/>
</dbReference>